<dbReference type="Gene3D" id="3.30.2000.30">
    <property type="match status" value="1"/>
</dbReference>
<gene>
    <name evidence="1" type="ORF">FEZ48_06165</name>
</gene>
<dbReference type="EMBL" id="VBTE01000015">
    <property type="protein sequence ID" value="TLQ07563.1"/>
    <property type="molecule type" value="Genomic_DNA"/>
</dbReference>
<evidence type="ECO:0000313" key="1">
    <source>
        <dbReference type="EMBL" id="TLQ07563.1"/>
    </source>
</evidence>
<dbReference type="RefSeq" id="WP_138471645.1">
    <property type="nucleotide sequence ID" value="NZ_VBTE01000015.1"/>
</dbReference>
<evidence type="ECO:0000313" key="2">
    <source>
        <dbReference type="Proteomes" id="UP000307201"/>
    </source>
</evidence>
<proteinExistence type="predicted"/>
<dbReference type="Proteomes" id="UP000307201">
    <property type="component" value="Unassembled WGS sequence"/>
</dbReference>
<reference evidence="1 2" key="1">
    <citation type="submission" date="2019-05" db="EMBL/GenBank/DDBJ databases">
        <title>The metagenome of a microbial culture collection derived from dairy environment covers the genomic content of the human microbiome.</title>
        <authorList>
            <person name="Roder T."/>
            <person name="Wuthrich D."/>
            <person name="Sattari Z."/>
            <person name="Von Ah U."/>
            <person name="Bar C."/>
            <person name="Ronchi F."/>
            <person name="Macpherson A.J."/>
            <person name="Ganal-Vonarburg S.C."/>
            <person name="Bruggmann R."/>
            <person name="Vergeres G."/>
        </authorList>
    </citation>
    <scope>NUCLEOTIDE SEQUENCE [LARGE SCALE GENOMIC DNA]</scope>
    <source>
        <strain evidence="1 2">FAM 24235</strain>
    </source>
</reference>
<dbReference type="Pfam" id="PF16807">
    <property type="entry name" value="Phage_tail_terminator_4"/>
    <property type="match status" value="1"/>
</dbReference>
<dbReference type="InterPro" id="IPR053745">
    <property type="entry name" value="Viral_Tail_Comp_sf"/>
</dbReference>
<sequence>MLQKISFTSILAEVIQKVEANTGLECYDAIPVNAQKPYYHAEFIGSIPEPSKTMQKDRYQIEIHVFADAPGNSSVQLYDSIHKLEEALTEVIELPGDYEVTLQIPNGVSQIMEELDESKHAVIGYDFVVFSDYKMKI</sequence>
<organism evidence="1 2">
    <name type="scientific">Marinilactibacillus psychrotolerans</name>
    <dbReference type="NCBI Taxonomy" id="191770"/>
    <lineage>
        <taxon>Bacteria</taxon>
        <taxon>Bacillati</taxon>
        <taxon>Bacillota</taxon>
        <taxon>Bacilli</taxon>
        <taxon>Lactobacillales</taxon>
        <taxon>Carnobacteriaceae</taxon>
        <taxon>Marinilactibacillus</taxon>
    </lineage>
</organism>
<name>A0A5R9C478_9LACT</name>
<dbReference type="AlphaFoldDB" id="A0A5R9C478"/>
<comment type="caution">
    <text evidence="1">The sequence shown here is derived from an EMBL/GenBank/DDBJ whole genome shotgun (WGS) entry which is preliminary data.</text>
</comment>
<protein>
    <submittedName>
        <fullName evidence="1">DUF5072 domain-containing protein</fullName>
    </submittedName>
</protein>
<accession>A0A5R9C478</accession>
<dbReference type="OrthoDB" id="2227204at2"/>